<evidence type="ECO:0000256" key="2">
    <source>
        <dbReference type="ARBA" id="ARBA00004286"/>
    </source>
</evidence>
<accession>A0A1J4MHK5</accession>
<dbReference type="GO" id="GO:0005524">
    <property type="term" value="F:ATP binding"/>
    <property type="evidence" value="ECO:0007669"/>
    <property type="project" value="UniProtKB-KW"/>
</dbReference>
<dbReference type="RefSeq" id="XP_028874984.1">
    <property type="nucleotide sequence ID" value="XM_029020540.1"/>
</dbReference>
<evidence type="ECO:0000256" key="12">
    <source>
        <dbReference type="SAM" id="Coils"/>
    </source>
</evidence>
<proteinExistence type="inferred from homology"/>
<keyword evidence="4" id="KW-0158">Chromosome</keyword>
<dbReference type="GO" id="GO:0000724">
    <property type="term" value="P:double-strand break repair via homologous recombination"/>
    <property type="evidence" value="ECO:0007669"/>
    <property type="project" value="TreeGrafter"/>
</dbReference>
<dbReference type="AlphaFoldDB" id="A0A1J4MHK5"/>
<keyword evidence="6" id="KW-0227">DNA damage</keyword>
<evidence type="ECO:0000256" key="6">
    <source>
        <dbReference type="ARBA" id="ARBA00022763"/>
    </source>
</evidence>
<evidence type="ECO:0000256" key="3">
    <source>
        <dbReference type="ARBA" id="ARBA00006793"/>
    </source>
</evidence>
<dbReference type="OrthoDB" id="10072614at2759"/>
<keyword evidence="11" id="KW-0539">Nucleus</keyword>
<evidence type="ECO:0000256" key="5">
    <source>
        <dbReference type="ARBA" id="ARBA00022741"/>
    </source>
</evidence>
<reference evidence="14 15" key="1">
    <citation type="submission" date="2016-10" db="EMBL/GenBank/DDBJ databases">
        <title>Reductive evolution of mitochondrial metabolism and differential evolution of invasion-related proteins in Cryptosporidium.</title>
        <authorList>
            <person name="Liu S."/>
            <person name="Roellig D.M."/>
            <person name="Guo Y."/>
            <person name="Li N."/>
            <person name="Frace M.A."/>
            <person name="Tang K."/>
            <person name="Zhang L."/>
            <person name="Feng Y."/>
            <person name="Xiao L."/>
        </authorList>
    </citation>
    <scope>NUCLEOTIDE SEQUENCE [LARGE SCALE GENOMIC DNA]</scope>
    <source>
        <strain evidence="14">39726</strain>
    </source>
</reference>
<dbReference type="GO" id="GO:0035861">
    <property type="term" value="C:site of double-strand break"/>
    <property type="evidence" value="ECO:0007669"/>
    <property type="project" value="TreeGrafter"/>
</dbReference>
<keyword evidence="5" id="KW-0547">Nucleotide-binding</keyword>
<dbReference type="SUPFAM" id="SSF52540">
    <property type="entry name" value="P-loop containing nucleoside triphosphate hydrolases"/>
    <property type="match status" value="1"/>
</dbReference>
<keyword evidence="7" id="KW-0067">ATP-binding</keyword>
<keyword evidence="15" id="KW-1185">Reference proteome</keyword>
<dbReference type="PANTHER" id="PTHR19306">
    <property type="entry name" value="STRUCTURAL MAINTENANCE OF CHROMOSOMES 5,6 SMC5, SMC6"/>
    <property type="match status" value="1"/>
</dbReference>
<dbReference type="GO" id="GO:0005634">
    <property type="term" value="C:nucleus"/>
    <property type="evidence" value="ECO:0007669"/>
    <property type="project" value="UniProtKB-SubCell"/>
</dbReference>
<feature type="coiled-coil region" evidence="12">
    <location>
        <begin position="279"/>
        <end position="404"/>
    </location>
</feature>
<evidence type="ECO:0000256" key="4">
    <source>
        <dbReference type="ARBA" id="ARBA00022454"/>
    </source>
</evidence>
<dbReference type="GO" id="GO:0003697">
    <property type="term" value="F:single-stranded DNA binding"/>
    <property type="evidence" value="ECO:0007669"/>
    <property type="project" value="TreeGrafter"/>
</dbReference>
<evidence type="ECO:0000256" key="9">
    <source>
        <dbReference type="ARBA" id="ARBA00023172"/>
    </source>
</evidence>
<name>A0A1J4MHK5_9CRYT</name>
<comment type="similarity">
    <text evidence="3">Belongs to the SMC family. SMC6 subfamily.</text>
</comment>
<keyword evidence="10" id="KW-0234">DNA repair</keyword>
<feature type="coiled-coil region" evidence="12">
    <location>
        <begin position="216"/>
        <end position="253"/>
    </location>
</feature>
<evidence type="ECO:0000259" key="13">
    <source>
        <dbReference type="Pfam" id="PF13476"/>
    </source>
</evidence>
<comment type="subcellular location">
    <subcellularLocation>
        <location evidence="2">Chromosome</location>
    </subcellularLocation>
    <subcellularLocation>
        <location evidence="1">Nucleus</location>
    </subcellularLocation>
</comment>
<dbReference type="GO" id="GO:0030915">
    <property type="term" value="C:Smc5-Smc6 complex"/>
    <property type="evidence" value="ECO:0007669"/>
    <property type="project" value="TreeGrafter"/>
</dbReference>
<evidence type="ECO:0000256" key="8">
    <source>
        <dbReference type="ARBA" id="ARBA00023054"/>
    </source>
</evidence>
<comment type="caution">
    <text evidence="14">The sequence shown here is derived from an EMBL/GenBank/DDBJ whole genome shotgun (WGS) entry which is preliminary data.</text>
</comment>
<keyword evidence="9" id="KW-0233">DNA recombination</keyword>
<organism evidence="14 15">
    <name type="scientific">Cryptosporidium ubiquitum</name>
    <dbReference type="NCBI Taxonomy" id="857276"/>
    <lineage>
        <taxon>Eukaryota</taxon>
        <taxon>Sar</taxon>
        <taxon>Alveolata</taxon>
        <taxon>Apicomplexa</taxon>
        <taxon>Conoidasida</taxon>
        <taxon>Coccidia</taxon>
        <taxon>Eucoccidiorida</taxon>
        <taxon>Eimeriorina</taxon>
        <taxon>Cryptosporidiidae</taxon>
        <taxon>Cryptosporidium</taxon>
    </lineage>
</organism>
<feature type="coiled-coil region" evidence="12">
    <location>
        <begin position="771"/>
        <end position="819"/>
    </location>
</feature>
<evidence type="ECO:0000256" key="11">
    <source>
        <dbReference type="ARBA" id="ARBA00023242"/>
    </source>
</evidence>
<dbReference type="PANTHER" id="PTHR19306:SF6">
    <property type="entry name" value="STRUCTURAL MAINTENANCE OF CHROMOSOMES PROTEIN 6"/>
    <property type="match status" value="1"/>
</dbReference>
<dbReference type="InterPro" id="IPR038729">
    <property type="entry name" value="Rad50/SbcC_AAA"/>
</dbReference>
<dbReference type="Proteomes" id="UP000186176">
    <property type="component" value="Unassembled WGS sequence"/>
</dbReference>
<sequence>MLRKDLVRNFASQHNNNHEMNWRVGQIKRVIVNDIGGHEFIDVSLLPGVNLITGGNGSGKSSLVSAIALLCGWSGRKAGKDTNMNKYIRIGANKGSVRIHFANNDGEFQRGYLHDIYGDEIIIERIVYLKSTSNYTFKGSKASSPIHKSLNAKKHLSQFRAYANIIINNPVTFLTQMDAKYLIREQNSPKSLYDFFQRAHLFDCSWKHLAEEQRHIEMAEIISKSLNSELKLLENELKEYKEVNEIIQVYKKLQMYEKNLESINIVASIKNLISSINYLRIQSDELNQAKSALEIEELNKKILKSDREINDSQHELKNLHSKHELNFNEHKKLTIELEQIYSRLLSYSKEIKEIENDISITEKEMKLKEEKYHSNTRKKKSDYKEKLFKEIKTYKEIANNLKIKKENLIVLSINKKNEISTLLEKIGENMAEINLLSDEKSSFDYKLNEIKNALETDRESLKYYNNFNQINNQFNSTNIEYNVDISSEVNSKGKESFEAMYSRLYSYFSDEDFEIIFGYSKTVHYRIIKQLKEVNKVNVIGPIALHIFFKPNVYNNEKIIITIDEIIGGRFERHDIVSGYKIRRNYKYWLVENSKTRKELILLFKNNGIFLDPSLIYIRSSFTQKYELSGVRKRYPKLGQAVIDLIQIENDEVFNFLVDNFQIETTFIFLSDQEMDLIYDYNFNIRRAHCLTNSSFKYRRGGIVVAPEICIPKQYTPSKIVIRQLNNFFQLKSYDSNLYYNQSEEKKCNLREKIEMKGLLECKILENEIISERIIRNIAEIEEKNKKLELSIVNDRNSLNHFSNEISGFENELNDITKEEHIINMKVGELEIEVRKFDRDENHNYDVASEINELSTKLDELKKLLFELVEKVNYEEKLKKNKEDDLEKLKVVLEDEKKLIRLKEQNHKSQKMNKNILLNEKPKVENKINELTNKINQLNTEINSKDNELADLKIKYRIMNGKFCNVEDSDTGLDVMITSDLCSTLEYFNWEYSISEAVNSLPDDLTLELWKSKISKQKDTIYLKIIERSKNFGIDHFEKYSPEHLFDRILDTINKKSRKYREKSDEFQEENKLLNKNKVNLNKRIQQLQKNHIRCGKNVNSLFKYYFSIFWSNTMRPHLKFDHDKSILNIYVIPDTAVVKKPKQFESNGLSSEKNSDSCKDQYKNFVSREIQSLSGGESSSIGISLLLALSQNNPSPFHLFDEPDVYMDDIRRMTTIKSLIEFDRLCSRGKRISNRQILFVTPHSEIVPHIRENYTDLIHVIELIKR</sequence>
<protein>
    <recommendedName>
        <fullName evidence="13">Rad50/SbcC-type AAA domain-containing protein</fullName>
    </recommendedName>
</protein>
<evidence type="ECO:0000256" key="7">
    <source>
        <dbReference type="ARBA" id="ARBA00022840"/>
    </source>
</evidence>
<dbReference type="Pfam" id="PF13476">
    <property type="entry name" value="AAA_23"/>
    <property type="match status" value="1"/>
</dbReference>
<dbReference type="EMBL" id="LRBP01000014">
    <property type="protein sequence ID" value="OII73729.1"/>
    <property type="molecule type" value="Genomic_DNA"/>
</dbReference>
<feature type="domain" description="Rad50/SbcC-type AAA" evidence="13">
    <location>
        <begin position="31"/>
        <end position="263"/>
    </location>
</feature>
<dbReference type="GO" id="GO:0003684">
    <property type="term" value="F:damaged DNA binding"/>
    <property type="evidence" value="ECO:0007669"/>
    <property type="project" value="TreeGrafter"/>
</dbReference>
<evidence type="ECO:0000313" key="15">
    <source>
        <dbReference type="Proteomes" id="UP000186176"/>
    </source>
</evidence>
<evidence type="ECO:0000256" key="1">
    <source>
        <dbReference type="ARBA" id="ARBA00004123"/>
    </source>
</evidence>
<dbReference type="Gene3D" id="3.40.50.300">
    <property type="entry name" value="P-loop containing nucleotide triphosphate hydrolases"/>
    <property type="match status" value="2"/>
</dbReference>
<dbReference type="InterPro" id="IPR027417">
    <property type="entry name" value="P-loop_NTPase"/>
</dbReference>
<feature type="coiled-coil region" evidence="12">
    <location>
        <begin position="851"/>
        <end position="955"/>
    </location>
</feature>
<dbReference type="VEuPathDB" id="CryptoDB:cubi_03527"/>
<feature type="coiled-coil region" evidence="12">
    <location>
        <begin position="1050"/>
        <end position="1091"/>
    </location>
</feature>
<gene>
    <name evidence="14" type="ORF">cubi_03527</name>
</gene>
<evidence type="ECO:0000313" key="14">
    <source>
        <dbReference type="EMBL" id="OII73729.1"/>
    </source>
</evidence>
<dbReference type="GeneID" id="39980319"/>
<keyword evidence="8 12" id="KW-0175">Coiled coil</keyword>
<evidence type="ECO:0000256" key="10">
    <source>
        <dbReference type="ARBA" id="ARBA00023204"/>
    </source>
</evidence>